<dbReference type="Pfam" id="PF00392">
    <property type="entry name" value="GntR"/>
    <property type="match status" value="1"/>
</dbReference>
<dbReference type="GO" id="GO:0003677">
    <property type="term" value="F:DNA binding"/>
    <property type="evidence" value="ECO:0007669"/>
    <property type="project" value="UniProtKB-KW"/>
</dbReference>
<dbReference type="InterPro" id="IPR050679">
    <property type="entry name" value="Bact_HTH_transcr_reg"/>
</dbReference>
<dbReference type="Pfam" id="PF07702">
    <property type="entry name" value="UTRA"/>
    <property type="match status" value="1"/>
</dbReference>
<evidence type="ECO:0000313" key="5">
    <source>
        <dbReference type="EMBL" id="SJN20845.1"/>
    </source>
</evidence>
<reference evidence="5 6" key="1">
    <citation type="submission" date="2017-02" db="EMBL/GenBank/DDBJ databases">
        <authorList>
            <person name="Peterson S.W."/>
        </authorList>
    </citation>
    <scope>NUCLEOTIDE SEQUENCE [LARGE SCALE GENOMIC DNA]</scope>
    <source>
        <strain evidence="5 6">B Mb 05.01</strain>
    </source>
</reference>
<dbReference type="SUPFAM" id="SSF64288">
    <property type="entry name" value="Chorismate lyase-like"/>
    <property type="match status" value="1"/>
</dbReference>
<dbReference type="RefSeq" id="WP_179206649.1">
    <property type="nucleotide sequence ID" value="NZ_FUKO01000011.1"/>
</dbReference>
<keyword evidence="2" id="KW-0238">DNA-binding</keyword>
<accession>A0A1R4IMD9</accession>
<name>A0A1R4IMD9_9MICO</name>
<evidence type="ECO:0000256" key="1">
    <source>
        <dbReference type="ARBA" id="ARBA00023015"/>
    </source>
</evidence>
<dbReference type="AlphaFoldDB" id="A0A1R4IMD9"/>
<proteinExistence type="predicted"/>
<dbReference type="InterPro" id="IPR000524">
    <property type="entry name" value="Tscrpt_reg_HTH_GntR"/>
</dbReference>
<organism evidence="5 6">
    <name type="scientific">Microbacterium esteraromaticum</name>
    <dbReference type="NCBI Taxonomy" id="57043"/>
    <lineage>
        <taxon>Bacteria</taxon>
        <taxon>Bacillati</taxon>
        <taxon>Actinomycetota</taxon>
        <taxon>Actinomycetes</taxon>
        <taxon>Micrococcales</taxon>
        <taxon>Microbacteriaceae</taxon>
        <taxon>Microbacterium</taxon>
    </lineage>
</organism>
<dbReference type="PROSITE" id="PS50949">
    <property type="entry name" value="HTH_GNTR"/>
    <property type="match status" value="1"/>
</dbReference>
<dbReference type="Gene3D" id="1.10.10.10">
    <property type="entry name" value="Winged helix-like DNA-binding domain superfamily/Winged helix DNA-binding domain"/>
    <property type="match status" value="1"/>
</dbReference>
<dbReference type="InterPro" id="IPR036390">
    <property type="entry name" value="WH_DNA-bd_sf"/>
</dbReference>
<dbReference type="SMART" id="SM00345">
    <property type="entry name" value="HTH_GNTR"/>
    <property type="match status" value="1"/>
</dbReference>
<dbReference type="GO" id="GO:0045892">
    <property type="term" value="P:negative regulation of DNA-templated transcription"/>
    <property type="evidence" value="ECO:0007669"/>
    <property type="project" value="TreeGrafter"/>
</dbReference>
<dbReference type="PANTHER" id="PTHR44846:SF1">
    <property type="entry name" value="MANNOSYL-D-GLYCERATE TRANSPORT_METABOLISM SYSTEM REPRESSOR MNGR-RELATED"/>
    <property type="match status" value="1"/>
</dbReference>
<dbReference type="Gene3D" id="3.40.1410.10">
    <property type="entry name" value="Chorismate lyase-like"/>
    <property type="match status" value="1"/>
</dbReference>
<gene>
    <name evidence="5" type="ORF">FM104_02835</name>
</gene>
<dbReference type="PANTHER" id="PTHR44846">
    <property type="entry name" value="MANNOSYL-D-GLYCERATE TRANSPORT/METABOLISM SYSTEM REPRESSOR MNGR-RELATED"/>
    <property type="match status" value="1"/>
</dbReference>
<dbReference type="CDD" id="cd07377">
    <property type="entry name" value="WHTH_GntR"/>
    <property type="match status" value="1"/>
</dbReference>
<dbReference type="InterPro" id="IPR011663">
    <property type="entry name" value="UTRA"/>
</dbReference>
<evidence type="ECO:0000256" key="3">
    <source>
        <dbReference type="ARBA" id="ARBA00023163"/>
    </source>
</evidence>
<keyword evidence="6" id="KW-1185">Reference proteome</keyword>
<evidence type="ECO:0000259" key="4">
    <source>
        <dbReference type="PROSITE" id="PS50949"/>
    </source>
</evidence>
<dbReference type="Proteomes" id="UP000196320">
    <property type="component" value="Unassembled WGS sequence"/>
</dbReference>
<dbReference type="EMBL" id="FUKO01000011">
    <property type="protein sequence ID" value="SJN20845.1"/>
    <property type="molecule type" value="Genomic_DNA"/>
</dbReference>
<dbReference type="GO" id="GO:0003700">
    <property type="term" value="F:DNA-binding transcription factor activity"/>
    <property type="evidence" value="ECO:0007669"/>
    <property type="project" value="InterPro"/>
</dbReference>
<dbReference type="InterPro" id="IPR028978">
    <property type="entry name" value="Chorismate_lyase_/UTRA_dom_sf"/>
</dbReference>
<evidence type="ECO:0000256" key="2">
    <source>
        <dbReference type="ARBA" id="ARBA00023125"/>
    </source>
</evidence>
<feature type="domain" description="HTH gntR-type" evidence="4">
    <location>
        <begin position="2"/>
        <end position="68"/>
    </location>
</feature>
<keyword evidence="3" id="KW-0804">Transcription</keyword>
<evidence type="ECO:0000313" key="6">
    <source>
        <dbReference type="Proteomes" id="UP000196320"/>
    </source>
</evidence>
<protein>
    <submittedName>
        <fullName evidence="5">Predicted transcriptional regulator of N-Acetylglucosamine utilization, GntR family</fullName>
    </submittedName>
</protein>
<dbReference type="SUPFAM" id="SSF46785">
    <property type="entry name" value="Winged helix' DNA-binding domain"/>
    <property type="match status" value="1"/>
</dbReference>
<keyword evidence="1" id="KW-0805">Transcription regulation</keyword>
<sequence>MVAKYKQILQTLSSRIDGMNPGDALPSEEELSKEFGVSPMTTRRALTILLDAKRIVGIRGKGTFVSQHPVTRTMTLMSFSEAMRSQGRVPNATVLGMSMSPADANTAEILGVPTGTNVYSIRRLRFGDDVPIGVDESLLPADRFPGLLGQDLGGSLYAVLREQYDTAIERATSRITAVTPSPETASLLELGVNTPCLAVHATAKDEHGAIVESTRSQYRGDLYELTVDHHRDELA</sequence>
<dbReference type="SMART" id="SM00866">
    <property type="entry name" value="UTRA"/>
    <property type="match status" value="1"/>
</dbReference>
<dbReference type="InterPro" id="IPR036388">
    <property type="entry name" value="WH-like_DNA-bd_sf"/>
</dbReference>